<evidence type="ECO:0000313" key="4">
    <source>
        <dbReference type="Proteomes" id="UP000663870"/>
    </source>
</evidence>
<dbReference type="EMBL" id="CAJNOH010001261">
    <property type="protein sequence ID" value="CAF1196803.1"/>
    <property type="molecule type" value="Genomic_DNA"/>
</dbReference>
<dbReference type="Proteomes" id="UP000663854">
    <property type="component" value="Unassembled WGS sequence"/>
</dbReference>
<organism evidence="1 3">
    <name type="scientific">Rotaria sordida</name>
    <dbReference type="NCBI Taxonomy" id="392033"/>
    <lineage>
        <taxon>Eukaryota</taxon>
        <taxon>Metazoa</taxon>
        <taxon>Spiralia</taxon>
        <taxon>Gnathifera</taxon>
        <taxon>Rotifera</taxon>
        <taxon>Eurotatoria</taxon>
        <taxon>Bdelloidea</taxon>
        <taxon>Philodinida</taxon>
        <taxon>Philodinidae</taxon>
        <taxon>Rotaria</taxon>
    </lineage>
</organism>
<accession>A0A814W3X3</accession>
<dbReference type="Proteomes" id="UP000663870">
    <property type="component" value="Unassembled WGS sequence"/>
</dbReference>
<dbReference type="EMBL" id="CAJNOL010002138">
    <property type="protein sequence ID" value="CAF1466671.1"/>
    <property type="molecule type" value="Genomic_DNA"/>
</dbReference>
<evidence type="ECO:0000313" key="2">
    <source>
        <dbReference type="EMBL" id="CAF1466671.1"/>
    </source>
</evidence>
<dbReference type="AlphaFoldDB" id="A0A814W3X3"/>
<sequence>MSGTINQFGLHTIEYTLRQKRLEDPLYIAAHPESLSEQSRYSFAHNTPYDSCTTSSPLTRPPIDIVYADQLANNIWSKPREDSPSIFKSREGEWFDNPKLRHTLELNSPYVPYGGYVHPRQQTKWEDLSALPPEVSKQKQREKFPVVLSSMTKYVEEMNLMEFGFKLY</sequence>
<comment type="caution">
    <text evidence="1">The sequence shown here is derived from an EMBL/GenBank/DDBJ whole genome shotgun (WGS) entry which is preliminary data.</text>
</comment>
<proteinExistence type="predicted"/>
<gene>
    <name evidence="2" type="ORF">JXQ802_LOCUS38488</name>
    <name evidence="1" type="ORF">PYM288_LOCUS24653</name>
</gene>
<protein>
    <submittedName>
        <fullName evidence="1">Uncharacterized protein</fullName>
    </submittedName>
</protein>
<name>A0A814W3X3_9BILA</name>
<keyword evidence="4" id="KW-1185">Reference proteome</keyword>
<evidence type="ECO:0000313" key="3">
    <source>
        <dbReference type="Proteomes" id="UP000663854"/>
    </source>
</evidence>
<evidence type="ECO:0000313" key="1">
    <source>
        <dbReference type="EMBL" id="CAF1196803.1"/>
    </source>
</evidence>
<reference evidence="1" key="1">
    <citation type="submission" date="2021-02" db="EMBL/GenBank/DDBJ databases">
        <authorList>
            <person name="Nowell W R."/>
        </authorList>
    </citation>
    <scope>NUCLEOTIDE SEQUENCE</scope>
</reference>